<dbReference type="EMBL" id="JANATA010000034">
    <property type="protein sequence ID" value="MCP3429741.1"/>
    <property type="molecule type" value="Genomic_DNA"/>
</dbReference>
<name>A0AA41X589_9ALTE</name>
<reference evidence="1" key="1">
    <citation type="submission" date="2022-07" db="EMBL/GenBank/DDBJ databases">
        <title>Characterization of the Novel Bacterium Alteromonas immobilis LMIT006 and Alteromonas gregis LMIT007.</title>
        <authorList>
            <person name="Lin X."/>
        </authorList>
    </citation>
    <scope>NUCLEOTIDE SEQUENCE</scope>
    <source>
        <strain evidence="1">LMIT007</strain>
    </source>
</reference>
<comment type="caution">
    <text evidence="1">The sequence shown here is derived from an EMBL/GenBank/DDBJ whole genome shotgun (WGS) entry which is preliminary data.</text>
</comment>
<proteinExistence type="predicted"/>
<evidence type="ECO:0000313" key="1">
    <source>
        <dbReference type="EMBL" id="MCP3429741.1"/>
    </source>
</evidence>
<evidence type="ECO:0000313" key="2">
    <source>
        <dbReference type="Proteomes" id="UP001165413"/>
    </source>
</evidence>
<keyword evidence="2" id="KW-1185">Reference proteome</keyword>
<sequence>MNGVLSYDTQGRLSDVEVNDKSTYFLYLCEHLIAEYDDTLAMQKRYIHGQGVVETKTGDAKLSPGQQKLRMLLIKVKMLFPEERMQRKQV</sequence>
<protein>
    <submittedName>
        <fullName evidence="1">Uncharacterized protein</fullName>
    </submittedName>
</protein>
<organism evidence="1 2">
    <name type="scientific">Opacimonas viscosa</name>
    <dbReference type="NCBI Taxonomy" id="2961944"/>
    <lineage>
        <taxon>Bacteria</taxon>
        <taxon>Pseudomonadati</taxon>
        <taxon>Pseudomonadota</taxon>
        <taxon>Gammaproteobacteria</taxon>
        <taxon>Alteromonadales</taxon>
        <taxon>Alteromonadaceae</taxon>
        <taxon>Opacimonas</taxon>
    </lineage>
</organism>
<dbReference type="AlphaFoldDB" id="A0AA41X589"/>
<dbReference type="Proteomes" id="UP001165413">
    <property type="component" value="Unassembled WGS sequence"/>
</dbReference>
<accession>A0AA41X589</accession>
<gene>
    <name evidence="1" type="ORF">NLF92_12415</name>
</gene>
<dbReference type="RefSeq" id="WP_254102451.1">
    <property type="nucleotide sequence ID" value="NZ_JANATA010000034.1"/>
</dbReference>